<dbReference type="Proteomes" id="UP000672526">
    <property type="component" value="Unassembled WGS sequence"/>
</dbReference>
<sequence length="73" mass="8252">MTDVDIEQAQPRTVAPGVVECGPYFERHARGGYFMVGRRQIHWYEETAPLSSSYLLTRDEALGAALHETQGRE</sequence>
<keyword evidence="2" id="KW-1185">Reference proteome</keyword>
<protein>
    <submittedName>
        <fullName evidence="1">Uncharacterized protein</fullName>
    </submittedName>
</protein>
<proteinExistence type="predicted"/>
<gene>
    <name evidence="1" type="ORF">R69888_03114</name>
</gene>
<reference evidence="1 2" key="1">
    <citation type="submission" date="2021-02" db="EMBL/GenBank/DDBJ databases">
        <authorList>
            <person name="Vanwijnsberghe S."/>
        </authorList>
    </citation>
    <scope>NUCLEOTIDE SEQUENCE [LARGE SCALE GENOMIC DNA]</scope>
    <source>
        <strain evidence="1 2">LMG 31837</strain>
    </source>
</reference>
<dbReference type="RefSeq" id="WP_200652653.1">
    <property type="nucleotide sequence ID" value="NZ_CAJNBK010000007.1"/>
</dbReference>
<dbReference type="EMBL" id="CAJNBK010000007">
    <property type="protein sequence ID" value="CAE6754400.1"/>
    <property type="molecule type" value="Genomic_DNA"/>
</dbReference>
<evidence type="ECO:0000313" key="1">
    <source>
        <dbReference type="EMBL" id="CAE6754400.1"/>
    </source>
</evidence>
<accession>A0ABM8RI46</accession>
<organism evidence="1 2">
    <name type="scientific">Paraburkholderia haematera</name>
    <dbReference type="NCBI Taxonomy" id="2793077"/>
    <lineage>
        <taxon>Bacteria</taxon>
        <taxon>Pseudomonadati</taxon>
        <taxon>Pseudomonadota</taxon>
        <taxon>Betaproteobacteria</taxon>
        <taxon>Burkholderiales</taxon>
        <taxon>Burkholderiaceae</taxon>
        <taxon>Paraburkholderia</taxon>
    </lineage>
</organism>
<comment type="caution">
    <text evidence="1">The sequence shown here is derived from an EMBL/GenBank/DDBJ whole genome shotgun (WGS) entry which is preliminary data.</text>
</comment>
<name>A0ABM8RI46_9BURK</name>
<evidence type="ECO:0000313" key="2">
    <source>
        <dbReference type="Proteomes" id="UP000672526"/>
    </source>
</evidence>